<dbReference type="UniPathway" id="UPA00223"/>
<dbReference type="InterPro" id="IPR000701">
    <property type="entry name" value="SuccDH_FuR_B_TM-su"/>
</dbReference>
<dbReference type="CDD" id="cd03495">
    <property type="entry name" value="SQR_TypeC_SdhD_like"/>
    <property type="match status" value="1"/>
</dbReference>
<evidence type="ECO:0000256" key="9">
    <source>
        <dbReference type="ARBA" id="ARBA00022692"/>
    </source>
</evidence>
<evidence type="ECO:0000256" key="5">
    <source>
        <dbReference type="ARBA" id="ARBA00019425"/>
    </source>
</evidence>
<sequence length="126" mass="13697">MSLRNPLAKARGLGSAKDGTAHWWAQRVSAIALVPLVLYVLYLLVSLAGADYNTVRLSIAQPVNALLLILFIGTAFWHARLGLQVVIEDYIHVGWLEITLMIAVKFVYVVLGLAAIIAIGRIAFSA</sequence>
<accession>A0A1G6SAW0</accession>
<keyword evidence="10" id="KW-0479">Metal-binding</keyword>
<dbReference type="STRING" id="265719.SAMN04488509_101398"/>
<evidence type="ECO:0000256" key="6">
    <source>
        <dbReference type="ARBA" id="ARBA00022448"/>
    </source>
</evidence>
<dbReference type="Pfam" id="PF01127">
    <property type="entry name" value="Sdh_cyt"/>
    <property type="match status" value="1"/>
</dbReference>
<dbReference type="SUPFAM" id="SSF81343">
    <property type="entry name" value="Fumarate reductase respiratory complex transmembrane subunits"/>
    <property type="match status" value="1"/>
</dbReference>
<dbReference type="GO" id="GO:0006099">
    <property type="term" value="P:tricarboxylic acid cycle"/>
    <property type="evidence" value="ECO:0007669"/>
    <property type="project" value="UniProtKB-UniPathway"/>
</dbReference>
<keyword evidence="17" id="KW-1185">Reference proteome</keyword>
<comment type="function">
    <text evidence="2">Membrane-anchoring subunit of succinate dehydrogenase (SDH).</text>
</comment>
<evidence type="ECO:0000256" key="15">
    <source>
        <dbReference type="SAM" id="Phobius"/>
    </source>
</evidence>
<evidence type="ECO:0000256" key="3">
    <source>
        <dbReference type="ARBA" id="ARBA00004141"/>
    </source>
</evidence>
<dbReference type="GO" id="GO:0046872">
    <property type="term" value="F:metal ion binding"/>
    <property type="evidence" value="ECO:0007669"/>
    <property type="project" value="UniProtKB-KW"/>
</dbReference>
<evidence type="ECO:0000256" key="10">
    <source>
        <dbReference type="ARBA" id="ARBA00022723"/>
    </source>
</evidence>
<evidence type="ECO:0000256" key="12">
    <source>
        <dbReference type="ARBA" id="ARBA00022989"/>
    </source>
</evidence>
<dbReference type="Gene3D" id="1.20.1300.10">
    <property type="entry name" value="Fumarate reductase/succinate dehydrogenase, transmembrane subunit"/>
    <property type="match status" value="1"/>
</dbReference>
<keyword evidence="7" id="KW-0816">Tricarboxylic acid cycle</keyword>
<proteinExistence type="predicted"/>
<comment type="cofactor">
    <cofactor evidence="1">
        <name>heme</name>
        <dbReference type="ChEBI" id="CHEBI:30413"/>
    </cofactor>
</comment>
<dbReference type="RefSeq" id="WP_091238163.1">
    <property type="nucleotide sequence ID" value="NZ_FNAG01000001.1"/>
</dbReference>
<evidence type="ECO:0000313" key="16">
    <source>
        <dbReference type="EMBL" id="SDD13811.1"/>
    </source>
</evidence>
<comment type="pathway">
    <text evidence="4">Carbohydrate metabolism; tricarboxylic acid cycle.</text>
</comment>
<evidence type="ECO:0000256" key="14">
    <source>
        <dbReference type="ARBA" id="ARBA00023136"/>
    </source>
</evidence>
<dbReference type="InterPro" id="IPR034804">
    <property type="entry name" value="SQR/QFR_C/D"/>
</dbReference>
<feature type="transmembrane region" description="Helical" evidence="15">
    <location>
        <begin position="57"/>
        <end position="78"/>
    </location>
</feature>
<dbReference type="NCBIfam" id="TIGR02968">
    <property type="entry name" value="succ_dehyd_anc"/>
    <property type="match status" value="1"/>
</dbReference>
<evidence type="ECO:0000256" key="11">
    <source>
        <dbReference type="ARBA" id="ARBA00022982"/>
    </source>
</evidence>
<evidence type="ECO:0000256" key="13">
    <source>
        <dbReference type="ARBA" id="ARBA00023004"/>
    </source>
</evidence>
<evidence type="ECO:0000256" key="8">
    <source>
        <dbReference type="ARBA" id="ARBA00022617"/>
    </source>
</evidence>
<gene>
    <name evidence="16" type="ORF">SAMN04488509_101398</name>
</gene>
<keyword evidence="11" id="KW-0249">Electron transport</keyword>
<evidence type="ECO:0000256" key="1">
    <source>
        <dbReference type="ARBA" id="ARBA00001971"/>
    </source>
</evidence>
<keyword evidence="14 15" id="KW-0472">Membrane</keyword>
<evidence type="ECO:0000256" key="4">
    <source>
        <dbReference type="ARBA" id="ARBA00005163"/>
    </source>
</evidence>
<dbReference type="GO" id="GO:0020037">
    <property type="term" value="F:heme binding"/>
    <property type="evidence" value="ECO:0007669"/>
    <property type="project" value="InterPro"/>
</dbReference>
<feature type="transmembrane region" description="Helical" evidence="15">
    <location>
        <begin position="24"/>
        <end position="45"/>
    </location>
</feature>
<keyword evidence="12 15" id="KW-1133">Transmembrane helix</keyword>
<organism evidence="16 17">
    <name type="scientific">Aquimonas voraii</name>
    <dbReference type="NCBI Taxonomy" id="265719"/>
    <lineage>
        <taxon>Bacteria</taxon>
        <taxon>Pseudomonadati</taxon>
        <taxon>Pseudomonadota</taxon>
        <taxon>Gammaproteobacteria</taxon>
        <taxon>Lysobacterales</taxon>
        <taxon>Lysobacteraceae</taxon>
        <taxon>Aquimonas</taxon>
    </lineage>
</organism>
<evidence type="ECO:0000256" key="2">
    <source>
        <dbReference type="ARBA" id="ARBA00004050"/>
    </source>
</evidence>
<keyword evidence="8" id="KW-0349">Heme</keyword>
<protein>
    <recommendedName>
        <fullName evidence="5">Succinate dehydrogenase hydrophobic membrane anchor subunit</fullName>
    </recommendedName>
</protein>
<evidence type="ECO:0000313" key="17">
    <source>
        <dbReference type="Proteomes" id="UP000199603"/>
    </source>
</evidence>
<dbReference type="Proteomes" id="UP000199603">
    <property type="component" value="Unassembled WGS sequence"/>
</dbReference>
<dbReference type="InterPro" id="IPR014312">
    <property type="entry name" value="Succ_DH_anchor"/>
</dbReference>
<evidence type="ECO:0000256" key="7">
    <source>
        <dbReference type="ARBA" id="ARBA00022532"/>
    </source>
</evidence>
<keyword evidence="9 15" id="KW-0812">Transmembrane</keyword>
<reference evidence="16 17" key="1">
    <citation type="submission" date="2016-10" db="EMBL/GenBank/DDBJ databases">
        <authorList>
            <person name="de Groot N.N."/>
        </authorList>
    </citation>
    <scope>NUCLEOTIDE SEQUENCE [LARGE SCALE GENOMIC DNA]</scope>
    <source>
        <strain evidence="16 17">DSM 16957</strain>
    </source>
</reference>
<keyword evidence="13" id="KW-0408">Iron</keyword>
<keyword evidence="6" id="KW-0813">Transport</keyword>
<dbReference type="OrthoDB" id="9809280at2"/>
<dbReference type="AlphaFoldDB" id="A0A1G6SAW0"/>
<dbReference type="EMBL" id="FNAG01000001">
    <property type="protein sequence ID" value="SDD13811.1"/>
    <property type="molecule type" value="Genomic_DNA"/>
</dbReference>
<feature type="transmembrane region" description="Helical" evidence="15">
    <location>
        <begin position="98"/>
        <end position="124"/>
    </location>
</feature>
<name>A0A1G6SAW0_9GAMM</name>
<comment type="subcellular location">
    <subcellularLocation>
        <location evidence="3">Membrane</location>
        <topology evidence="3">Multi-pass membrane protein</topology>
    </subcellularLocation>
</comment>
<dbReference type="GO" id="GO:0016020">
    <property type="term" value="C:membrane"/>
    <property type="evidence" value="ECO:0007669"/>
    <property type="project" value="UniProtKB-SubCell"/>
</dbReference>